<feature type="transmembrane region" description="Helical" evidence="1">
    <location>
        <begin position="31"/>
        <end position="50"/>
    </location>
</feature>
<dbReference type="EMBL" id="CP001054">
    <property type="protein sequence ID" value="ACD21681.1"/>
    <property type="molecule type" value="Genomic_DNA"/>
</dbReference>
<keyword evidence="1" id="KW-1133">Transmembrane helix</keyword>
<keyword evidence="2" id="KW-0614">Plasmid</keyword>
<dbReference type="Proteomes" id="UP000001739">
    <property type="component" value="Plasmid pBPHYT01"/>
</dbReference>
<protein>
    <recommendedName>
        <fullName evidence="4">Transmembrane protein</fullName>
    </recommendedName>
</protein>
<dbReference type="AlphaFoldDB" id="B2TGW5"/>
<dbReference type="HOGENOM" id="CLU_2877176_0_0_4"/>
<evidence type="ECO:0000313" key="3">
    <source>
        <dbReference type="Proteomes" id="UP000001739"/>
    </source>
</evidence>
<keyword evidence="1" id="KW-0812">Transmembrane</keyword>
<name>B2TGW5_PARPJ</name>
<keyword evidence="1" id="KW-0472">Membrane</keyword>
<reference evidence="2 3" key="1">
    <citation type="journal article" date="2011" name="J. Bacteriol.">
        <title>Complete genome sequence of the plant growth-promoting endophyte Burkholderia phytofirmans strain PsJN.</title>
        <authorList>
            <person name="Weilharter A."/>
            <person name="Mitter B."/>
            <person name="Shin M.V."/>
            <person name="Chain P.S."/>
            <person name="Nowak J."/>
            <person name="Sessitsch A."/>
        </authorList>
    </citation>
    <scope>NUCLEOTIDE SEQUENCE [LARGE SCALE GENOMIC DNA]</scope>
    <source>
        <strain evidence="3">DSM 17436 / LMG 22146 / PsJN</strain>
        <plasmid evidence="2 3">pBPHYT01</plasmid>
    </source>
</reference>
<feature type="transmembrane region" description="Helical" evidence="1">
    <location>
        <begin position="7"/>
        <end position="25"/>
    </location>
</feature>
<sequence precursor="true">MFIFRSGFWILVLIPALYVFARLWAHIIGHVLHGGGVWIVVVAVALYVLARFRRHIGNVRHIE</sequence>
<proteinExistence type="predicted"/>
<accession>B2TGW5</accession>
<evidence type="ECO:0000256" key="1">
    <source>
        <dbReference type="SAM" id="Phobius"/>
    </source>
</evidence>
<organism evidence="2 3">
    <name type="scientific">Paraburkholderia phytofirmans (strain DSM 17436 / LMG 22146 / PsJN)</name>
    <name type="common">Burkholderia phytofirmans</name>
    <dbReference type="NCBI Taxonomy" id="398527"/>
    <lineage>
        <taxon>Bacteria</taxon>
        <taxon>Pseudomonadati</taxon>
        <taxon>Pseudomonadota</taxon>
        <taxon>Betaproteobacteria</taxon>
        <taxon>Burkholderiales</taxon>
        <taxon>Burkholderiaceae</taxon>
        <taxon>Paraburkholderia</taxon>
    </lineage>
</organism>
<gene>
    <name evidence="2" type="ordered locus">Bphyt_7396</name>
</gene>
<dbReference type="KEGG" id="bpy:Bphyt_7396"/>
<dbReference type="RefSeq" id="WP_012431050.1">
    <property type="nucleotide sequence ID" value="NC_010679.1"/>
</dbReference>
<evidence type="ECO:0000313" key="2">
    <source>
        <dbReference type="EMBL" id="ACD21681.1"/>
    </source>
</evidence>
<evidence type="ECO:0008006" key="4">
    <source>
        <dbReference type="Google" id="ProtNLM"/>
    </source>
</evidence>
<geneLocation type="plasmid" evidence="2 3">
    <name>pBPHYT01</name>
</geneLocation>